<dbReference type="GO" id="GO:0046872">
    <property type="term" value="F:metal ion binding"/>
    <property type="evidence" value="ECO:0007669"/>
    <property type="project" value="UniProtKB-KW"/>
</dbReference>
<protein>
    <submittedName>
        <fullName evidence="12">Peptidase M16</fullName>
    </submittedName>
</protein>
<dbReference type="InterPro" id="IPR001431">
    <property type="entry name" value="Pept_M16_Zn_BS"/>
</dbReference>
<dbReference type="PROSITE" id="PS00143">
    <property type="entry name" value="INSULINASE"/>
    <property type="match status" value="1"/>
</dbReference>
<dbReference type="InterPro" id="IPR050626">
    <property type="entry name" value="Peptidase_M16"/>
</dbReference>
<dbReference type="GO" id="GO:0006508">
    <property type="term" value="P:proteolysis"/>
    <property type="evidence" value="ECO:0007669"/>
    <property type="project" value="UniProtKB-KW"/>
</dbReference>
<keyword evidence="5" id="KW-0378">Hydrolase</keyword>
<dbReference type="Gene3D" id="3.30.830.10">
    <property type="entry name" value="Metalloenzyme, LuxS/M16 peptidase-like"/>
    <property type="match status" value="4"/>
</dbReference>
<keyword evidence="9" id="KW-0732">Signal</keyword>
<comment type="caution">
    <text evidence="12">The sequence shown here is derived from an EMBL/GenBank/DDBJ whole genome shotgun (WGS) entry which is preliminary data.</text>
</comment>
<keyword evidence="3" id="KW-0645">Protease</keyword>
<dbReference type="Pfam" id="PF05193">
    <property type="entry name" value="Peptidase_M16_C"/>
    <property type="match status" value="2"/>
</dbReference>
<dbReference type="InterPro" id="IPR011765">
    <property type="entry name" value="Pept_M16_N"/>
</dbReference>
<sequence length="938" mass="105943">MKIKHLFLIVLLFVTGMVSAQQMGPIPVNKNVRQGKLSNGLTYYILHNEWPEHVANFYIAQRVGSIQENDNQRGLAHFLEHMAFNGSEHFPDSTLLEFTRSLGVEFGSNLNAYTSIDQTVYRICDVPTTRQTALDSCLLILKDWSNGLTLADKEIDKERGVIHQEWQLRRTPVMRIYDDVLPKFYPNSKYGHRMPIGLMSIVDKFPYQDLRDYYKKWYRPDNQCIIVVGDIDVDHTENEIKKLWANATVPANAAQVVEEAVPDTKDAIYVFGKDKEMPYSQVGFSMKHDAFPDAQKGDMYYYVDSYAKNIITMMLNQRLSELAQKAECPFTGAYSYDDDYMLSKPKAAFNMVADAKEGKDLEALAAIYREAQRVRQYGFTAGEYDRMKAEYLSQIESAYVNRNKVKNAQYGDELRDHYLANEPIPSKEDDYQIMKQLIEMPALNVDVINKYAQELITDKDSNFVAYIFAQEKAGATYPTEAQMAQTINSVRAEKIEPYVDNVKQEPLLDEKKLPKAGKIVGEKENKVLGYKELTLSNGARVILKKTDFKDNEIQFQASAKGGKGLYGKADFSNLQLFDAVLGYSGLGNFSRQELQKALSGKQASVGCSMSSYYQSLAGSCVPKDIETMMQLLYLNFTNIAKDEDSYKAMMAQMELALKNKDLSPESVFGDSLSNTIYGHEARFAPMTLNTLKNVSYDRILQIWKERFANPGQFVYYFVGNFDEATLRPLIEKYIACLPKGKAENWKEVPSYVAGQAVNKFTRKSETPKAIAFEFWHAPMAYTLENEILTSATGQVLSMVYLKSIREDASAAYSVSAGGSLRRLGNKSTAVIQAYCPMDPAKSDVALKLLAEGMKDNTVKMDADKVQKVKDFMLKDAELSAKTNGYWMGILDDYIWSGIDFHTNYKKTVEAITPAKLAAHLKQILAAGNHAEVVMTPAK</sequence>
<comment type="similarity">
    <text evidence="2 8">Belongs to the peptidase M16 family.</text>
</comment>
<gene>
    <name evidence="12" type="ORF">HMPREF0661_02980</name>
</gene>
<evidence type="ECO:0000256" key="1">
    <source>
        <dbReference type="ARBA" id="ARBA00001947"/>
    </source>
</evidence>
<dbReference type="Proteomes" id="UP000029578">
    <property type="component" value="Unassembled WGS sequence"/>
</dbReference>
<dbReference type="SUPFAM" id="SSF63411">
    <property type="entry name" value="LuxS/MPP-like metallohydrolase"/>
    <property type="match status" value="3"/>
</dbReference>
<dbReference type="InterPro" id="IPR007863">
    <property type="entry name" value="Peptidase_M16_C"/>
</dbReference>
<proteinExistence type="inferred from homology"/>
<evidence type="ECO:0000256" key="4">
    <source>
        <dbReference type="ARBA" id="ARBA00022723"/>
    </source>
</evidence>
<dbReference type="PANTHER" id="PTHR43690:SF34">
    <property type="entry name" value="ZINC PROTEASE PQQL-LIKE"/>
    <property type="match status" value="1"/>
</dbReference>
<feature type="domain" description="Peptidase M16 C-terminal" evidence="11">
    <location>
        <begin position="205"/>
        <end position="390"/>
    </location>
</feature>
<name>A0A096D3V3_9BACT</name>
<evidence type="ECO:0000256" key="7">
    <source>
        <dbReference type="ARBA" id="ARBA00023049"/>
    </source>
</evidence>
<accession>A0A096D3V3</accession>
<feature type="domain" description="Peptidase M16 C-terminal" evidence="11">
    <location>
        <begin position="694"/>
        <end position="870"/>
    </location>
</feature>
<evidence type="ECO:0000256" key="2">
    <source>
        <dbReference type="ARBA" id="ARBA00007261"/>
    </source>
</evidence>
<evidence type="ECO:0000259" key="10">
    <source>
        <dbReference type="Pfam" id="PF00675"/>
    </source>
</evidence>
<dbReference type="EMBL" id="JRNS01000193">
    <property type="protein sequence ID" value="KGF52209.1"/>
    <property type="molecule type" value="Genomic_DNA"/>
</dbReference>
<dbReference type="InterPro" id="IPR011249">
    <property type="entry name" value="Metalloenz_LuxS/M16"/>
</dbReference>
<evidence type="ECO:0000313" key="13">
    <source>
        <dbReference type="Proteomes" id="UP000029578"/>
    </source>
</evidence>
<dbReference type="GO" id="GO:0004222">
    <property type="term" value="F:metalloendopeptidase activity"/>
    <property type="evidence" value="ECO:0007669"/>
    <property type="project" value="InterPro"/>
</dbReference>
<evidence type="ECO:0000256" key="5">
    <source>
        <dbReference type="ARBA" id="ARBA00022801"/>
    </source>
</evidence>
<keyword evidence="4" id="KW-0479">Metal-binding</keyword>
<feature type="domain" description="Peptidase M16 N-terminal" evidence="10">
    <location>
        <begin position="47"/>
        <end position="167"/>
    </location>
</feature>
<evidence type="ECO:0000256" key="9">
    <source>
        <dbReference type="SAM" id="SignalP"/>
    </source>
</evidence>
<dbReference type="RefSeq" id="WP_036862756.1">
    <property type="nucleotide sequence ID" value="NZ_JRNS01000193.1"/>
</dbReference>
<evidence type="ECO:0000256" key="3">
    <source>
        <dbReference type="ARBA" id="ARBA00022670"/>
    </source>
</evidence>
<evidence type="ECO:0000256" key="8">
    <source>
        <dbReference type="RuleBase" id="RU004447"/>
    </source>
</evidence>
<feature type="chain" id="PRO_5001917304" evidence="9">
    <location>
        <begin position="21"/>
        <end position="938"/>
    </location>
</feature>
<reference evidence="12 13" key="1">
    <citation type="submission" date="2014-07" db="EMBL/GenBank/DDBJ databases">
        <authorList>
            <person name="McCorrison J."/>
            <person name="Sanka R."/>
            <person name="Torralba M."/>
            <person name="Gillis M."/>
            <person name="Haft D.H."/>
            <person name="Methe B."/>
            <person name="Sutton G."/>
            <person name="Nelson K.E."/>
        </authorList>
    </citation>
    <scope>NUCLEOTIDE SEQUENCE [LARGE SCALE GENOMIC DNA]</scope>
    <source>
        <strain evidence="12 13">DNF00666</strain>
    </source>
</reference>
<keyword evidence="7" id="KW-0482">Metalloprotease</keyword>
<evidence type="ECO:0000259" key="11">
    <source>
        <dbReference type="Pfam" id="PF05193"/>
    </source>
</evidence>
<evidence type="ECO:0000313" key="12">
    <source>
        <dbReference type="EMBL" id="KGF52209.1"/>
    </source>
</evidence>
<dbReference type="Pfam" id="PF00675">
    <property type="entry name" value="Peptidase_M16"/>
    <property type="match status" value="1"/>
</dbReference>
<feature type="signal peptide" evidence="9">
    <location>
        <begin position="1"/>
        <end position="20"/>
    </location>
</feature>
<dbReference type="AlphaFoldDB" id="A0A096D3V3"/>
<keyword evidence="6" id="KW-0862">Zinc</keyword>
<organism evidence="12 13">
    <name type="scientific">Prevotella melaninogenica DNF00666</name>
    <dbReference type="NCBI Taxonomy" id="1401073"/>
    <lineage>
        <taxon>Bacteria</taxon>
        <taxon>Pseudomonadati</taxon>
        <taxon>Bacteroidota</taxon>
        <taxon>Bacteroidia</taxon>
        <taxon>Bacteroidales</taxon>
        <taxon>Prevotellaceae</taxon>
        <taxon>Prevotella</taxon>
    </lineage>
</organism>
<evidence type="ECO:0000256" key="6">
    <source>
        <dbReference type="ARBA" id="ARBA00022833"/>
    </source>
</evidence>
<dbReference type="PANTHER" id="PTHR43690">
    <property type="entry name" value="NARDILYSIN"/>
    <property type="match status" value="1"/>
</dbReference>
<comment type="cofactor">
    <cofactor evidence="1">
        <name>Zn(2+)</name>
        <dbReference type="ChEBI" id="CHEBI:29105"/>
    </cofactor>
</comment>